<dbReference type="AlphaFoldDB" id="A0A1Y5RZ17"/>
<dbReference type="OrthoDB" id="9789567at2"/>
<dbReference type="SUPFAM" id="SSF52402">
    <property type="entry name" value="Adenine nucleotide alpha hydrolases-like"/>
    <property type="match status" value="1"/>
</dbReference>
<dbReference type="EMBL" id="FWFV01000002">
    <property type="protein sequence ID" value="SLN28248.1"/>
    <property type="molecule type" value="Genomic_DNA"/>
</dbReference>
<dbReference type="RefSeq" id="WP_085853143.1">
    <property type="nucleotide sequence ID" value="NZ_FOPF01000002.1"/>
</dbReference>
<dbReference type="EC" id="6.3.4.20" evidence="1"/>
<keyword evidence="2" id="KW-1185">Reference proteome</keyword>
<dbReference type="GO" id="GO:0016874">
    <property type="term" value="F:ligase activity"/>
    <property type="evidence" value="ECO:0007669"/>
    <property type="project" value="UniProtKB-KW"/>
</dbReference>
<evidence type="ECO:0000313" key="2">
    <source>
        <dbReference type="Proteomes" id="UP000193870"/>
    </source>
</evidence>
<protein>
    <submittedName>
        <fullName evidence="1">7-cyano-7-deazaguanine synthase</fullName>
        <ecNumber evidence="1">6.3.4.20</ecNumber>
    </submittedName>
</protein>
<name>A0A1Y5RZ17_9RHOB</name>
<reference evidence="1 2" key="1">
    <citation type="submission" date="2017-03" db="EMBL/GenBank/DDBJ databases">
        <authorList>
            <person name="Afonso C.L."/>
            <person name="Miller P.J."/>
            <person name="Scott M.A."/>
            <person name="Spackman E."/>
            <person name="Goraichik I."/>
            <person name="Dimitrov K.M."/>
            <person name="Suarez D.L."/>
            <person name="Swayne D.E."/>
        </authorList>
    </citation>
    <scope>NUCLEOTIDE SEQUENCE [LARGE SCALE GENOMIC DNA]</scope>
    <source>
        <strain evidence="1 2">CECT 7066</strain>
    </source>
</reference>
<gene>
    <name evidence="1" type="primary">queC</name>
    <name evidence="1" type="ORF">PAM7066_01129</name>
</gene>
<dbReference type="STRING" id="315423.SAMN04488020_102151"/>
<proteinExistence type="predicted"/>
<evidence type="ECO:0000313" key="1">
    <source>
        <dbReference type="EMBL" id="SLN28248.1"/>
    </source>
</evidence>
<dbReference type="InterPro" id="IPR014729">
    <property type="entry name" value="Rossmann-like_a/b/a_fold"/>
</dbReference>
<sequence length="402" mass="44409">MGEAIVRVDGSQTPIIVRINGQRPTFNLGTDALQAKALRELDPVLLDLMEIASTVFAADGAIARGGATRPDMGAGWYRQFDFEIPVRNPELWQRPDVTAALCEVVETLTEDSVRFRFTQSNADPILQPYLDLDPNGASFDADEVVLFSGGLDSFAGALELLATTSSRVILVTHRSAQKAIPRQVELGQYLAKRFPGRVLHVNILARRTDQEARDSTQRSRTLLFAAFGQAVAHAFGAGRVSFFENGIVSHNLPLSPQIVGTMATRTTHPLTLRTINRLMQVVLSEPVGIENKYQWLTKSEVVSRIEQYGAAKQIVRAVSCTSIREQNSLHTHCGACTQCFDRRFAILHAGLADYDPEEIYGTDILFGERTTHRAITMAVEWTSHALRLGDLDEQAFMTAFGH</sequence>
<keyword evidence="1" id="KW-0436">Ligase</keyword>
<dbReference type="Gene3D" id="3.40.50.620">
    <property type="entry name" value="HUPs"/>
    <property type="match status" value="1"/>
</dbReference>
<accession>A0A1Y5RZ17</accession>
<organism evidence="1 2">
    <name type="scientific">Palleronia marisminoris</name>
    <dbReference type="NCBI Taxonomy" id="315423"/>
    <lineage>
        <taxon>Bacteria</taxon>
        <taxon>Pseudomonadati</taxon>
        <taxon>Pseudomonadota</taxon>
        <taxon>Alphaproteobacteria</taxon>
        <taxon>Rhodobacterales</taxon>
        <taxon>Roseobacteraceae</taxon>
        <taxon>Palleronia</taxon>
    </lineage>
</organism>
<dbReference type="Proteomes" id="UP000193870">
    <property type="component" value="Unassembled WGS sequence"/>
</dbReference>